<sequence>MFQSNTTSLIWSALLFSAFVRVSSIGVGTLVADSWMLAIEAHATCAATHVTGPVSPMLPISITPAEDMDIQFEHVSFDGAPRSTSEASTSATAVDPSTGSASFSSRTEFVTLDEQALKRRESKRISGCADADVAVESTDPPLPVDLTARVGGVMGRRHPLFWKSINVLTVSPYLSGGGGDKEKRDGNVLQEDVEILETACQLPSSHECPDMVAHLSYASATRADVVADVRERMGRGQVVVLDDAPPLVEYDGAGDPTGDIRFWTNTLKCNGAVKREFQDGRRMANDQPYVYSKATLREFCQSITQTGQITALMDIKPGVHFVDPIVEGLADGHQEVRSPSFSASLQSYTMYPAAEQASENWCLAHKAGFLTPAHHDAFGLATSIETVGNGHKMWVLLRFEDPEGSALTRPEILRRGELTVSNTCGEGASHSKLKIKDTPFAVKACVVWAKAGRRILQPPGQAHMVFTPVNCTTLGKQFMCYNIMHLTEYARSLDVQTKGAGTNQALDVMQHMIIHMAAALPARIAQGEKFRCKPLIGLCLMVVNPQLYISPLWAREYQGEALAFVKRLRKGPNKWVISLTDMLALAAAERVLDRLASEGFDVGPDYILQGSSWRDPGDEVACLDGSCKTWSTWTR</sequence>
<keyword evidence="2" id="KW-0732">Signal</keyword>
<reference evidence="3 4" key="1">
    <citation type="journal article" date="2019" name="New Phytol.">
        <title>Comparative genomics reveals unique wood-decay strategies and fruiting body development in the Schizophyllaceae.</title>
        <authorList>
            <person name="Almasi E."/>
            <person name="Sahu N."/>
            <person name="Krizsan K."/>
            <person name="Balint B."/>
            <person name="Kovacs G.M."/>
            <person name="Kiss B."/>
            <person name="Cseklye J."/>
            <person name="Drula E."/>
            <person name="Henrissat B."/>
            <person name="Nagy I."/>
            <person name="Chovatia M."/>
            <person name="Adam C."/>
            <person name="LaButti K."/>
            <person name="Lipzen A."/>
            <person name="Riley R."/>
            <person name="Grigoriev I.V."/>
            <person name="Nagy L.G."/>
        </authorList>
    </citation>
    <scope>NUCLEOTIDE SEQUENCE [LARGE SCALE GENOMIC DNA]</scope>
    <source>
        <strain evidence="3 4">NL-1724</strain>
    </source>
</reference>
<evidence type="ECO:0000313" key="3">
    <source>
        <dbReference type="EMBL" id="TRM55526.1"/>
    </source>
</evidence>
<dbReference type="Proteomes" id="UP000320762">
    <property type="component" value="Unassembled WGS sequence"/>
</dbReference>
<feature type="compositionally biased region" description="Polar residues" evidence="1">
    <location>
        <begin position="95"/>
        <end position="105"/>
    </location>
</feature>
<dbReference type="STRING" id="97359.A0A550BSL4"/>
<proteinExistence type="predicted"/>
<protein>
    <recommendedName>
        <fullName evidence="5">JmjC domain-containing protein</fullName>
    </recommendedName>
</protein>
<name>A0A550BSL4_9AGAR</name>
<gene>
    <name evidence="3" type="ORF">BD626DRAFT_542389</name>
</gene>
<comment type="caution">
    <text evidence="3">The sequence shown here is derived from an EMBL/GenBank/DDBJ whole genome shotgun (WGS) entry which is preliminary data.</text>
</comment>
<feature type="compositionally biased region" description="Low complexity" evidence="1">
    <location>
        <begin position="83"/>
        <end position="93"/>
    </location>
</feature>
<feature type="signal peptide" evidence="2">
    <location>
        <begin position="1"/>
        <end position="24"/>
    </location>
</feature>
<evidence type="ECO:0000313" key="4">
    <source>
        <dbReference type="Proteomes" id="UP000320762"/>
    </source>
</evidence>
<dbReference type="AlphaFoldDB" id="A0A550BSL4"/>
<feature type="region of interest" description="Disordered" evidence="1">
    <location>
        <begin position="80"/>
        <end position="105"/>
    </location>
</feature>
<feature type="chain" id="PRO_5021766287" description="JmjC domain-containing protein" evidence="2">
    <location>
        <begin position="25"/>
        <end position="635"/>
    </location>
</feature>
<accession>A0A550BSL4</accession>
<dbReference type="Gene3D" id="2.60.120.650">
    <property type="entry name" value="Cupin"/>
    <property type="match status" value="1"/>
</dbReference>
<dbReference type="OrthoDB" id="2635829at2759"/>
<evidence type="ECO:0000256" key="1">
    <source>
        <dbReference type="SAM" id="MobiDB-lite"/>
    </source>
</evidence>
<evidence type="ECO:0000256" key="2">
    <source>
        <dbReference type="SAM" id="SignalP"/>
    </source>
</evidence>
<organism evidence="3 4">
    <name type="scientific">Schizophyllum amplum</name>
    <dbReference type="NCBI Taxonomy" id="97359"/>
    <lineage>
        <taxon>Eukaryota</taxon>
        <taxon>Fungi</taxon>
        <taxon>Dikarya</taxon>
        <taxon>Basidiomycota</taxon>
        <taxon>Agaricomycotina</taxon>
        <taxon>Agaricomycetes</taxon>
        <taxon>Agaricomycetidae</taxon>
        <taxon>Agaricales</taxon>
        <taxon>Schizophyllaceae</taxon>
        <taxon>Schizophyllum</taxon>
    </lineage>
</organism>
<keyword evidence="4" id="KW-1185">Reference proteome</keyword>
<evidence type="ECO:0008006" key="5">
    <source>
        <dbReference type="Google" id="ProtNLM"/>
    </source>
</evidence>
<dbReference type="EMBL" id="VDMD01000125">
    <property type="protein sequence ID" value="TRM55526.1"/>
    <property type="molecule type" value="Genomic_DNA"/>
</dbReference>